<accession>A0A4R0GRC2</accession>
<evidence type="ECO:0000313" key="1">
    <source>
        <dbReference type="EMBL" id="TCC00375.1"/>
    </source>
</evidence>
<gene>
    <name evidence="1" type="ORF">E0H26_01370</name>
</gene>
<dbReference type="AlphaFoldDB" id="A0A4R0GRC2"/>
<dbReference type="PANTHER" id="PTHR48098:SF1">
    <property type="entry name" value="DIACYLGLYCEROL ACYLTRANSFERASE_MYCOLYLTRANSFERASE AG85A"/>
    <property type="match status" value="1"/>
</dbReference>
<sequence length="261" mass="28619">MALIRCDFFAETLGLSTSMTVILPQRTRSQIGLTGADAAGDPPVLYLLHGLSDDDTIWLRRTAIERYVAPLGLAVVMPQVGRSFYADEEHGNRYWTFLSEELPQLCHGFFRLSTRPQDTFVAGLSMGGYGAMKWALREPDRFAAAASLSGALDLAARAGHPTHPIDARVWHTAFGDRPVAGTDDDPLALLDRAGTAVPPLYVACGTEDFLYEDNVRFVEAARAKGLPLTVDFSPGEHDWAYWDAKIADVLAWLPLPDRATD</sequence>
<dbReference type="GO" id="GO:0016747">
    <property type="term" value="F:acyltransferase activity, transferring groups other than amino-acyl groups"/>
    <property type="evidence" value="ECO:0007669"/>
    <property type="project" value="TreeGrafter"/>
</dbReference>
<comment type="caution">
    <text evidence="1">The sequence shown here is derived from an EMBL/GenBank/DDBJ whole genome shotgun (WGS) entry which is preliminary data.</text>
</comment>
<dbReference type="InterPro" id="IPR050583">
    <property type="entry name" value="Mycobacterial_A85_antigen"/>
</dbReference>
<keyword evidence="2" id="KW-1185">Reference proteome</keyword>
<protein>
    <submittedName>
        <fullName evidence="1">Esterase family protein</fullName>
    </submittedName>
</protein>
<dbReference type="InterPro" id="IPR029058">
    <property type="entry name" value="AB_hydrolase_fold"/>
</dbReference>
<reference evidence="1 2" key="1">
    <citation type="submission" date="2019-02" db="EMBL/GenBank/DDBJ databases">
        <title>Jishengella sp. nov., isolated from a root of Zingiber montanum.</title>
        <authorList>
            <person name="Kuncharoen N."/>
            <person name="Kudo T."/>
            <person name="Masahiro Y."/>
            <person name="Ohkuma M."/>
            <person name="Tanasupawat S."/>
        </authorList>
    </citation>
    <scope>NUCLEOTIDE SEQUENCE [LARGE SCALE GENOMIC DNA]</scope>
    <source>
        <strain evidence="1 2">PLAI 1-1</strain>
    </source>
</reference>
<dbReference type="EMBL" id="SJJR01000001">
    <property type="protein sequence ID" value="TCC00375.1"/>
    <property type="molecule type" value="Genomic_DNA"/>
</dbReference>
<evidence type="ECO:0000313" key="2">
    <source>
        <dbReference type="Proteomes" id="UP000292274"/>
    </source>
</evidence>
<name>A0A4R0GRC2_9ACTN</name>
<dbReference type="SUPFAM" id="SSF53474">
    <property type="entry name" value="alpha/beta-Hydrolases"/>
    <property type="match status" value="1"/>
</dbReference>
<organism evidence="1 2">
    <name type="scientific">Micromonospora zingiberis</name>
    <dbReference type="NCBI Taxonomy" id="2053011"/>
    <lineage>
        <taxon>Bacteria</taxon>
        <taxon>Bacillati</taxon>
        <taxon>Actinomycetota</taxon>
        <taxon>Actinomycetes</taxon>
        <taxon>Micromonosporales</taxon>
        <taxon>Micromonosporaceae</taxon>
        <taxon>Micromonospora</taxon>
    </lineage>
</organism>
<dbReference type="PANTHER" id="PTHR48098">
    <property type="entry name" value="ENTEROCHELIN ESTERASE-RELATED"/>
    <property type="match status" value="1"/>
</dbReference>
<dbReference type="OrthoDB" id="4527292at2"/>
<proteinExistence type="predicted"/>
<dbReference type="InterPro" id="IPR000801">
    <property type="entry name" value="Esterase-like"/>
</dbReference>
<dbReference type="Gene3D" id="3.40.50.1820">
    <property type="entry name" value="alpha/beta hydrolase"/>
    <property type="match status" value="1"/>
</dbReference>
<dbReference type="Pfam" id="PF00756">
    <property type="entry name" value="Esterase"/>
    <property type="match status" value="1"/>
</dbReference>
<dbReference type="Proteomes" id="UP000292274">
    <property type="component" value="Unassembled WGS sequence"/>
</dbReference>
<dbReference type="RefSeq" id="WP_131299825.1">
    <property type="nucleotide sequence ID" value="NZ_SJJR01000001.1"/>
</dbReference>